<dbReference type="InterPro" id="IPR050744">
    <property type="entry name" value="AI-2_Isomerase_LsrG"/>
</dbReference>
<accession>A0A1H4JIR3</accession>
<gene>
    <name evidence="2" type="ORF">SAMN04489807_0851</name>
</gene>
<feature type="domain" description="ABM" evidence="1">
    <location>
        <begin position="6"/>
        <end position="95"/>
    </location>
</feature>
<evidence type="ECO:0000313" key="2">
    <source>
        <dbReference type="EMBL" id="SEB46057.1"/>
    </source>
</evidence>
<sequence length="102" mass="11359">MSDEHVALYAEFTALPGASDEVEALIAEYAATVRSEPGNRVFDVYRRAEDADRFVVFELYRDRAAFDEHVGAEAGRAFNAELVPRIVEPHSILSFLTPLGRS</sequence>
<dbReference type="AlphaFoldDB" id="A0A1H4JIR3"/>
<proteinExistence type="predicted"/>
<organism evidence="2 3">
    <name type="scientific">Microbacterium hydrocarbonoxydans</name>
    <dbReference type="NCBI Taxonomy" id="273678"/>
    <lineage>
        <taxon>Bacteria</taxon>
        <taxon>Bacillati</taxon>
        <taxon>Actinomycetota</taxon>
        <taxon>Actinomycetes</taxon>
        <taxon>Micrococcales</taxon>
        <taxon>Microbacteriaceae</taxon>
        <taxon>Microbacterium</taxon>
    </lineage>
</organism>
<dbReference type="Pfam" id="PF03992">
    <property type="entry name" value="ABM"/>
    <property type="match status" value="1"/>
</dbReference>
<reference evidence="3" key="1">
    <citation type="submission" date="2016-10" db="EMBL/GenBank/DDBJ databases">
        <authorList>
            <person name="Varghese N."/>
            <person name="Submissions S."/>
        </authorList>
    </citation>
    <scope>NUCLEOTIDE SEQUENCE [LARGE SCALE GENOMIC DNA]</scope>
    <source>
        <strain evidence="3">DSM 16089</strain>
    </source>
</reference>
<dbReference type="InterPro" id="IPR007138">
    <property type="entry name" value="ABM_dom"/>
</dbReference>
<dbReference type="PANTHER" id="PTHR33336:SF3">
    <property type="entry name" value="ABM DOMAIN-CONTAINING PROTEIN"/>
    <property type="match status" value="1"/>
</dbReference>
<evidence type="ECO:0000313" key="3">
    <source>
        <dbReference type="Proteomes" id="UP000183750"/>
    </source>
</evidence>
<dbReference type="PROSITE" id="PS51725">
    <property type="entry name" value="ABM"/>
    <property type="match status" value="1"/>
</dbReference>
<dbReference type="RefSeq" id="WP_060928225.1">
    <property type="nucleotide sequence ID" value="NZ_FNSQ01000005.1"/>
</dbReference>
<keyword evidence="2" id="KW-0560">Oxidoreductase</keyword>
<keyword evidence="2" id="KW-0503">Monooxygenase</keyword>
<dbReference type="PANTHER" id="PTHR33336">
    <property type="entry name" value="QUINOL MONOOXYGENASE YGIN-RELATED"/>
    <property type="match status" value="1"/>
</dbReference>
<keyword evidence="3" id="KW-1185">Reference proteome</keyword>
<dbReference type="SUPFAM" id="SSF54909">
    <property type="entry name" value="Dimeric alpha+beta barrel"/>
    <property type="match status" value="1"/>
</dbReference>
<protein>
    <submittedName>
        <fullName evidence="2">Quinol monooxygenase YgiN</fullName>
    </submittedName>
</protein>
<dbReference type="InterPro" id="IPR011008">
    <property type="entry name" value="Dimeric_a/b-barrel"/>
</dbReference>
<name>A0A1H4JIR3_9MICO</name>
<dbReference type="Gene3D" id="3.30.70.100">
    <property type="match status" value="1"/>
</dbReference>
<dbReference type="Proteomes" id="UP000183750">
    <property type="component" value="Unassembled WGS sequence"/>
</dbReference>
<dbReference type="OrthoDB" id="3695636at2"/>
<dbReference type="EMBL" id="FNSQ01000005">
    <property type="protein sequence ID" value="SEB46057.1"/>
    <property type="molecule type" value="Genomic_DNA"/>
</dbReference>
<dbReference type="GO" id="GO:0004497">
    <property type="term" value="F:monooxygenase activity"/>
    <property type="evidence" value="ECO:0007669"/>
    <property type="project" value="UniProtKB-KW"/>
</dbReference>
<evidence type="ECO:0000259" key="1">
    <source>
        <dbReference type="PROSITE" id="PS51725"/>
    </source>
</evidence>